<name>A0A0F3K949_9GAMM</name>
<evidence type="ECO:0000313" key="6">
    <source>
        <dbReference type="EMBL" id="KJV27753.1"/>
    </source>
</evidence>
<comment type="pathway">
    <text evidence="1">Lipid metabolism.</text>
</comment>
<organism evidence="6 7">
    <name type="scientific">Luteibacter yeojuensis</name>
    <dbReference type="NCBI Taxonomy" id="345309"/>
    <lineage>
        <taxon>Bacteria</taxon>
        <taxon>Pseudomonadati</taxon>
        <taxon>Pseudomonadota</taxon>
        <taxon>Gammaproteobacteria</taxon>
        <taxon>Lysobacterales</taxon>
        <taxon>Rhodanobacteraceae</taxon>
        <taxon>Luteibacter</taxon>
    </lineage>
</organism>
<feature type="domain" description="Phospholipid/glycerol acyltransferase" evidence="5">
    <location>
        <begin position="94"/>
        <end position="202"/>
    </location>
</feature>
<reference evidence="6 7" key="1">
    <citation type="submission" date="2015-03" db="EMBL/GenBank/DDBJ databases">
        <title>Draft genome sequence of Luteibacter yeojuensis strain SU11.</title>
        <authorList>
            <person name="Sulaiman J."/>
            <person name="Priya K."/>
            <person name="Chan K.-G."/>
        </authorList>
    </citation>
    <scope>NUCLEOTIDE SEQUENCE [LARGE SCALE GENOMIC DNA]</scope>
    <source>
        <strain evidence="6 7">SU11</strain>
    </source>
</reference>
<evidence type="ECO:0000256" key="2">
    <source>
        <dbReference type="ARBA" id="ARBA00022679"/>
    </source>
</evidence>
<evidence type="ECO:0000256" key="4">
    <source>
        <dbReference type="SAM" id="Phobius"/>
    </source>
</evidence>
<keyword evidence="4" id="KW-1133">Transmembrane helix</keyword>
<dbReference type="InterPro" id="IPR002123">
    <property type="entry name" value="Plipid/glycerol_acylTrfase"/>
</dbReference>
<dbReference type="CDD" id="cd07989">
    <property type="entry name" value="LPLAT_AGPAT-like"/>
    <property type="match status" value="1"/>
</dbReference>
<dbReference type="SMART" id="SM00563">
    <property type="entry name" value="PlsC"/>
    <property type="match status" value="1"/>
</dbReference>
<protein>
    <submittedName>
        <fullName evidence="6">Acyltransferase</fullName>
    </submittedName>
</protein>
<keyword evidence="7" id="KW-1185">Reference proteome</keyword>
<dbReference type="GO" id="GO:0003841">
    <property type="term" value="F:1-acylglycerol-3-phosphate O-acyltransferase activity"/>
    <property type="evidence" value="ECO:0007669"/>
    <property type="project" value="TreeGrafter"/>
</dbReference>
<dbReference type="PANTHER" id="PTHR10434:SF66">
    <property type="entry name" value="PHOSPHOLIPID_GLYCEROL ACYLTRANSFERASE DOMAIN-CONTAINING PROTEIN"/>
    <property type="match status" value="1"/>
</dbReference>
<comment type="caution">
    <text evidence="6">The sequence shown here is derived from an EMBL/GenBank/DDBJ whole genome shotgun (WGS) entry which is preliminary data.</text>
</comment>
<dbReference type="RefSeq" id="WP_045830907.1">
    <property type="nucleotide sequence ID" value="NZ_JZRB01000046.1"/>
</dbReference>
<dbReference type="PATRIC" id="fig|345309.4.peg.3273"/>
<keyword evidence="4" id="KW-0472">Membrane</keyword>
<keyword evidence="4" id="KW-0812">Transmembrane</keyword>
<evidence type="ECO:0000313" key="7">
    <source>
        <dbReference type="Proteomes" id="UP000033651"/>
    </source>
</evidence>
<dbReference type="SUPFAM" id="SSF69593">
    <property type="entry name" value="Glycerol-3-phosphate (1)-acyltransferase"/>
    <property type="match status" value="1"/>
</dbReference>
<dbReference type="Pfam" id="PF01553">
    <property type="entry name" value="Acyltransferase"/>
    <property type="match status" value="1"/>
</dbReference>
<evidence type="ECO:0000259" key="5">
    <source>
        <dbReference type="SMART" id="SM00563"/>
    </source>
</evidence>
<dbReference type="Proteomes" id="UP000033651">
    <property type="component" value="Unassembled WGS sequence"/>
</dbReference>
<dbReference type="AlphaFoldDB" id="A0A0F3K949"/>
<evidence type="ECO:0000256" key="1">
    <source>
        <dbReference type="ARBA" id="ARBA00005189"/>
    </source>
</evidence>
<keyword evidence="3 6" id="KW-0012">Acyltransferase</keyword>
<feature type="transmembrane region" description="Helical" evidence="4">
    <location>
        <begin position="20"/>
        <end position="47"/>
    </location>
</feature>
<accession>A0A0F3K949</accession>
<evidence type="ECO:0000256" key="3">
    <source>
        <dbReference type="ARBA" id="ARBA00023315"/>
    </source>
</evidence>
<dbReference type="PANTHER" id="PTHR10434">
    <property type="entry name" value="1-ACYL-SN-GLYCEROL-3-PHOSPHATE ACYLTRANSFERASE"/>
    <property type="match status" value="1"/>
</dbReference>
<dbReference type="OrthoDB" id="9812274at2"/>
<gene>
    <name evidence="6" type="ORF">VI08_17460</name>
</gene>
<dbReference type="EMBL" id="JZRB01000046">
    <property type="protein sequence ID" value="KJV27753.1"/>
    <property type="molecule type" value="Genomic_DNA"/>
</dbReference>
<proteinExistence type="predicted"/>
<dbReference type="GO" id="GO:0006654">
    <property type="term" value="P:phosphatidic acid biosynthetic process"/>
    <property type="evidence" value="ECO:0007669"/>
    <property type="project" value="TreeGrafter"/>
</dbReference>
<keyword evidence="2 6" id="KW-0808">Transferase</keyword>
<sequence length="262" mass="29483">MHLAATTTKRRTDAWASRFVFTALSFAFFGLGGLVLRAFVLPVVMHWPAPMEVRRRRARRTVGRAFWMHSQFMARTGVLTYQFEGLEKLGRPGQMIVANHPSLIDVVFILGHVPDANCVVKHKLWENPFMRGPVRTAQYISNDGSAEMLDRAADVLRDGQTLIIFPEGTRTTPGESPVFHRGAAAIAVRGAKVITPVFVTVVPTTLTKAEPWYRIPDRRVHMHLRVGDDIDVARFSDDAPAPIASRRINEHLHRLYAKELQA</sequence>